<dbReference type="PROSITE" id="PS00501">
    <property type="entry name" value="SPASE_I_1"/>
    <property type="match status" value="1"/>
</dbReference>
<evidence type="ECO:0000256" key="4">
    <source>
        <dbReference type="ARBA" id="ARBA00019232"/>
    </source>
</evidence>
<keyword evidence="6 8" id="KW-0378">Hydrolase</keyword>
<evidence type="ECO:0000256" key="7">
    <source>
        <dbReference type="PIRSR" id="PIRSR600223-1"/>
    </source>
</evidence>
<evidence type="ECO:0000256" key="5">
    <source>
        <dbReference type="ARBA" id="ARBA00022670"/>
    </source>
</evidence>
<dbReference type="OrthoDB" id="9815782at2"/>
<accession>A0A2U3QGB3</accession>
<dbReference type="GO" id="GO:0009003">
    <property type="term" value="F:signal peptidase activity"/>
    <property type="evidence" value="ECO:0007669"/>
    <property type="project" value="UniProtKB-EC"/>
</dbReference>
<dbReference type="InterPro" id="IPR000223">
    <property type="entry name" value="Pept_S26A_signal_pept_1"/>
</dbReference>
<feature type="domain" description="Peptidase S26" evidence="9">
    <location>
        <begin position="11"/>
        <end position="191"/>
    </location>
</feature>
<organism evidence="10 11">
    <name type="scientific">Candidatus Sulfobium mesophilum</name>
    <dbReference type="NCBI Taxonomy" id="2016548"/>
    <lineage>
        <taxon>Bacteria</taxon>
        <taxon>Pseudomonadati</taxon>
        <taxon>Nitrospirota</taxon>
        <taxon>Nitrospiria</taxon>
        <taxon>Nitrospirales</taxon>
        <taxon>Nitrospiraceae</taxon>
        <taxon>Candidatus Sulfobium</taxon>
    </lineage>
</organism>
<dbReference type="GO" id="GO:0006465">
    <property type="term" value="P:signal peptide processing"/>
    <property type="evidence" value="ECO:0007669"/>
    <property type="project" value="InterPro"/>
</dbReference>
<comment type="catalytic activity">
    <reaction evidence="1 8">
        <text>Cleavage of hydrophobic, N-terminal signal or leader sequences from secreted and periplasmic proteins.</text>
        <dbReference type="EC" id="3.4.21.89"/>
    </reaction>
</comment>
<keyword evidence="11" id="KW-1185">Reference proteome</keyword>
<name>A0A2U3QGB3_9BACT</name>
<dbReference type="CDD" id="cd06530">
    <property type="entry name" value="S26_SPase_I"/>
    <property type="match status" value="1"/>
</dbReference>
<dbReference type="EC" id="3.4.21.89" evidence="3 8"/>
<comment type="subcellular location">
    <subcellularLocation>
        <location evidence="8">Membrane</location>
        <topology evidence="8">Single-pass type II membrane protein</topology>
    </subcellularLocation>
</comment>
<gene>
    <name evidence="10" type="ORF">NBG4_240010</name>
</gene>
<dbReference type="PANTHER" id="PTHR43390">
    <property type="entry name" value="SIGNAL PEPTIDASE I"/>
    <property type="match status" value="1"/>
</dbReference>
<evidence type="ECO:0000256" key="2">
    <source>
        <dbReference type="ARBA" id="ARBA00009370"/>
    </source>
</evidence>
<dbReference type="EMBL" id="OUUY01000069">
    <property type="protein sequence ID" value="SPQ00446.1"/>
    <property type="molecule type" value="Genomic_DNA"/>
</dbReference>
<dbReference type="PROSITE" id="PS00761">
    <property type="entry name" value="SPASE_I_3"/>
    <property type="match status" value="1"/>
</dbReference>
<dbReference type="InterPro" id="IPR019533">
    <property type="entry name" value="Peptidase_S26"/>
</dbReference>
<evidence type="ECO:0000256" key="8">
    <source>
        <dbReference type="RuleBase" id="RU362042"/>
    </source>
</evidence>
<dbReference type="SUPFAM" id="SSF51306">
    <property type="entry name" value="LexA/Signal peptidase"/>
    <property type="match status" value="1"/>
</dbReference>
<dbReference type="Proteomes" id="UP000245125">
    <property type="component" value="Unassembled WGS sequence"/>
</dbReference>
<evidence type="ECO:0000259" key="9">
    <source>
        <dbReference type="Pfam" id="PF10502"/>
    </source>
</evidence>
<protein>
    <recommendedName>
        <fullName evidence="4 8">Signal peptidase I</fullName>
        <ecNumber evidence="3 8">3.4.21.89</ecNumber>
    </recommendedName>
</protein>
<feature type="active site" evidence="7">
    <location>
        <position position="41"/>
    </location>
</feature>
<sequence length="210" mass="23914">MKPRKKKSNIRETIEAVVVAFLIALVIRTFVIQAFKIPSGSMIPTLLVGDHILVNKFLLGTPVDIPFTNITLFKMPGLRKPRRGDIIVFKYPEDPKRDFIKRVVGVGGDVVMSKDKAVYVNGRKLVEPYTQHVDEDIKPGQFDRRDNFGPVVVPQGSVFVMGDNRDQSYDSRFWGFVDGSEIKGNAVIIYWSWDSEKTWVRFGRIGRLVK</sequence>
<dbReference type="Pfam" id="PF10502">
    <property type="entry name" value="Peptidase_S26"/>
    <property type="match status" value="1"/>
</dbReference>
<evidence type="ECO:0000313" key="11">
    <source>
        <dbReference type="Proteomes" id="UP000245125"/>
    </source>
</evidence>
<dbReference type="GO" id="GO:0016020">
    <property type="term" value="C:membrane"/>
    <property type="evidence" value="ECO:0007669"/>
    <property type="project" value="UniProtKB-SubCell"/>
</dbReference>
<proteinExistence type="inferred from homology"/>
<dbReference type="InterPro" id="IPR019758">
    <property type="entry name" value="Pept_S26A_signal_pept_1_CS"/>
</dbReference>
<evidence type="ECO:0000256" key="6">
    <source>
        <dbReference type="ARBA" id="ARBA00022801"/>
    </source>
</evidence>
<dbReference type="PRINTS" id="PR00727">
    <property type="entry name" value="LEADERPTASE"/>
</dbReference>
<dbReference type="Gene3D" id="2.10.109.10">
    <property type="entry name" value="Umud Fragment, subunit A"/>
    <property type="match status" value="1"/>
</dbReference>
<dbReference type="GO" id="GO:0004252">
    <property type="term" value="F:serine-type endopeptidase activity"/>
    <property type="evidence" value="ECO:0007669"/>
    <property type="project" value="InterPro"/>
</dbReference>
<evidence type="ECO:0000256" key="3">
    <source>
        <dbReference type="ARBA" id="ARBA00013208"/>
    </source>
</evidence>
<evidence type="ECO:0000313" key="10">
    <source>
        <dbReference type="EMBL" id="SPQ00446.1"/>
    </source>
</evidence>
<dbReference type="AlphaFoldDB" id="A0A2U3QGB3"/>
<dbReference type="NCBIfam" id="TIGR02227">
    <property type="entry name" value="sigpep_I_bact"/>
    <property type="match status" value="1"/>
</dbReference>
<dbReference type="PANTHER" id="PTHR43390:SF1">
    <property type="entry name" value="CHLOROPLAST PROCESSING PEPTIDASE"/>
    <property type="match status" value="1"/>
</dbReference>
<keyword evidence="5 8" id="KW-0645">Protease</keyword>
<dbReference type="InterPro" id="IPR036286">
    <property type="entry name" value="LexA/Signal_pep-like_sf"/>
</dbReference>
<feature type="active site" evidence="7">
    <location>
        <position position="101"/>
    </location>
</feature>
<reference evidence="11" key="1">
    <citation type="submission" date="2018-03" db="EMBL/GenBank/DDBJ databases">
        <authorList>
            <person name="Zecchin S."/>
        </authorList>
    </citation>
    <scope>NUCLEOTIDE SEQUENCE [LARGE SCALE GENOMIC DNA]</scope>
</reference>
<comment type="similarity">
    <text evidence="2 8">Belongs to the peptidase S26 family.</text>
</comment>
<evidence type="ECO:0000256" key="1">
    <source>
        <dbReference type="ARBA" id="ARBA00000677"/>
    </source>
</evidence>
<dbReference type="InterPro" id="IPR019756">
    <property type="entry name" value="Pept_S26A_signal_pept_1_Ser-AS"/>
</dbReference>